<dbReference type="Proteomes" id="UP000054630">
    <property type="component" value="Unassembled WGS sequence"/>
</dbReference>
<feature type="transmembrane region" description="Helical" evidence="2">
    <location>
        <begin position="77"/>
        <end position="94"/>
    </location>
</feature>
<sequence>MSVGLSNTSSSNSSAATFTSTATTDDTTTTATTIPLPLGMLALLFIGTIESKKKLKIHHQQQFWTLHIRNSAESCRIVMVAAKIVWIVFIFRTFPQSGSRTFGT</sequence>
<reference evidence="4 5" key="1">
    <citation type="submission" date="2015-01" db="EMBL/GenBank/DDBJ databases">
        <title>Evolution of Trichinella species and genotypes.</title>
        <authorList>
            <person name="Korhonen P.K."/>
            <person name="Edoardo P."/>
            <person name="Giuseppe L.R."/>
            <person name="Gasser R.B."/>
        </authorList>
    </citation>
    <scope>NUCLEOTIDE SEQUENCE [LARGE SCALE GENOMIC DNA]</scope>
    <source>
        <strain evidence="4">ISS37</strain>
    </source>
</reference>
<comment type="caution">
    <text evidence="4">The sequence shown here is derived from an EMBL/GenBank/DDBJ whole genome shotgun (WGS) entry which is preliminary data.</text>
</comment>
<gene>
    <name evidence="4" type="ORF">T07_11089</name>
    <name evidence="3" type="ORF">T07_4949</name>
</gene>
<dbReference type="AlphaFoldDB" id="A0A0V0RNT7"/>
<keyword evidence="2" id="KW-1133">Transmembrane helix</keyword>
<protein>
    <submittedName>
        <fullName evidence="4">Uncharacterized protein</fullName>
    </submittedName>
</protein>
<feature type="transmembrane region" description="Helical" evidence="2">
    <location>
        <begin position="30"/>
        <end position="49"/>
    </location>
</feature>
<accession>A0A0V0RNT7</accession>
<proteinExistence type="predicted"/>
<organism evidence="4 5">
    <name type="scientific">Trichinella nelsoni</name>
    <dbReference type="NCBI Taxonomy" id="6336"/>
    <lineage>
        <taxon>Eukaryota</taxon>
        <taxon>Metazoa</taxon>
        <taxon>Ecdysozoa</taxon>
        <taxon>Nematoda</taxon>
        <taxon>Enoplea</taxon>
        <taxon>Dorylaimia</taxon>
        <taxon>Trichinellida</taxon>
        <taxon>Trichinellidae</taxon>
        <taxon>Trichinella</taxon>
    </lineage>
</organism>
<evidence type="ECO:0000313" key="4">
    <source>
        <dbReference type="EMBL" id="KRX16123.1"/>
    </source>
</evidence>
<evidence type="ECO:0000313" key="5">
    <source>
        <dbReference type="Proteomes" id="UP000054630"/>
    </source>
</evidence>
<evidence type="ECO:0000256" key="2">
    <source>
        <dbReference type="SAM" id="Phobius"/>
    </source>
</evidence>
<evidence type="ECO:0000313" key="3">
    <source>
        <dbReference type="EMBL" id="KRX15809.1"/>
    </source>
</evidence>
<keyword evidence="5" id="KW-1185">Reference proteome</keyword>
<dbReference type="EMBL" id="JYDL01000122">
    <property type="protein sequence ID" value="KRX15809.1"/>
    <property type="molecule type" value="Genomic_DNA"/>
</dbReference>
<keyword evidence="2" id="KW-0812">Transmembrane</keyword>
<keyword evidence="2" id="KW-0472">Membrane</keyword>
<name>A0A0V0RNT7_9BILA</name>
<feature type="region of interest" description="Disordered" evidence="1">
    <location>
        <begin position="1"/>
        <end position="30"/>
    </location>
</feature>
<dbReference type="EMBL" id="JYDL01000114">
    <property type="protein sequence ID" value="KRX16123.1"/>
    <property type="molecule type" value="Genomic_DNA"/>
</dbReference>
<evidence type="ECO:0000256" key="1">
    <source>
        <dbReference type="SAM" id="MobiDB-lite"/>
    </source>
</evidence>